<name>A0ABN0CUF0_STRPO</name>
<sequence>MKFLEIDGRYINIDKIISVNSGFCLDGTKFTTIKCENQEYFDTEIPIENILARLAELTGNGG</sequence>
<dbReference type="Proteomes" id="UP000005356">
    <property type="component" value="Unassembled WGS sequence"/>
</dbReference>
<organism evidence="1 2">
    <name type="scientific">Streptococcus porcinus str. Jelinkova 176</name>
    <dbReference type="NCBI Taxonomy" id="873448"/>
    <lineage>
        <taxon>Bacteria</taxon>
        <taxon>Bacillati</taxon>
        <taxon>Bacillota</taxon>
        <taxon>Bacilli</taxon>
        <taxon>Lactobacillales</taxon>
        <taxon>Streptococcaceae</taxon>
        <taxon>Streptococcus</taxon>
    </lineage>
</organism>
<dbReference type="EMBL" id="AEUU02000001">
    <property type="protein sequence ID" value="EGJ26875.1"/>
    <property type="molecule type" value="Genomic_DNA"/>
</dbReference>
<dbReference type="RefSeq" id="WP_003083413.1">
    <property type="nucleotide sequence ID" value="NZ_AEUU02000001.1"/>
</dbReference>
<reference evidence="1 2" key="1">
    <citation type="journal article" date="2014" name="Int. J. Syst. Evol. Microbiol.">
        <title>Phylogenomics and the dynamic genome evolution of the genus Streptococcus.</title>
        <authorList>
            <consortium name="The Broad Institute Genome Sequencing Platform"/>
            <person name="Richards V.P."/>
            <person name="Palmer S.R."/>
            <person name="Pavinski Bitar P.D."/>
            <person name="Qin X."/>
            <person name="Weinstock G.M."/>
            <person name="Highlander S.K."/>
            <person name="Town C.D."/>
            <person name="Burne R.A."/>
            <person name="Stanhope M.J."/>
        </authorList>
    </citation>
    <scope>NUCLEOTIDE SEQUENCE [LARGE SCALE GENOMIC DNA]</scope>
    <source>
        <strain evidence="1 2">Jelinkova 176</strain>
    </source>
</reference>
<evidence type="ECO:0000313" key="2">
    <source>
        <dbReference type="Proteomes" id="UP000005356"/>
    </source>
</evidence>
<comment type="caution">
    <text evidence="1">The sequence shown here is derived from an EMBL/GenBank/DDBJ whole genome shotgun (WGS) entry which is preliminary data.</text>
</comment>
<evidence type="ECO:0000313" key="1">
    <source>
        <dbReference type="EMBL" id="EGJ26875.1"/>
    </source>
</evidence>
<keyword evidence="2" id="KW-1185">Reference proteome</keyword>
<accession>A0ABN0CUF0</accession>
<protein>
    <recommendedName>
        <fullName evidence="3">Phage protein</fullName>
    </recommendedName>
</protein>
<proteinExistence type="predicted"/>
<evidence type="ECO:0008006" key="3">
    <source>
        <dbReference type="Google" id="ProtNLM"/>
    </source>
</evidence>
<gene>
    <name evidence="1" type="ORF">STRPO_0268</name>
</gene>